<protein>
    <recommendedName>
        <fullName evidence="3">TolC family protein</fullName>
    </recommendedName>
</protein>
<dbReference type="EMBL" id="BSNK01000002">
    <property type="protein sequence ID" value="GLQ23908.1"/>
    <property type="molecule type" value="Genomic_DNA"/>
</dbReference>
<dbReference type="Proteomes" id="UP001161391">
    <property type="component" value="Unassembled WGS sequence"/>
</dbReference>
<gene>
    <name evidence="1" type="ORF">GCM10007853_17820</name>
</gene>
<dbReference type="Gene3D" id="1.20.1600.10">
    <property type="entry name" value="Outer membrane efflux proteins (OEP)"/>
    <property type="match status" value="1"/>
</dbReference>
<accession>A0ABQ5V8X7</accession>
<evidence type="ECO:0000313" key="1">
    <source>
        <dbReference type="EMBL" id="GLQ23908.1"/>
    </source>
</evidence>
<dbReference type="SUPFAM" id="SSF56954">
    <property type="entry name" value="Outer membrane efflux proteins (OEP)"/>
    <property type="match status" value="1"/>
</dbReference>
<keyword evidence="2" id="KW-1185">Reference proteome</keyword>
<name>A0ABQ5V8X7_9PROT</name>
<organism evidence="1 2">
    <name type="scientific">Algimonas ampicilliniresistens</name>
    <dbReference type="NCBI Taxonomy" id="1298735"/>
    <lineage>
        <taxon>Bacteria</taxon>
        <taxon>Pseudomonadati</taxon>
        <taxon>Pseudomonadota</taxon>
        <taxon>Alphaproteobacteria</taxon>
        <taxon>Maricaulales</taxon>
        <taxon>Robiginitomaculaceae</taxon>
        <taxon>Algimonas</taxon>
    </lineage>
</organism>
<proteinExistence type="predicted"/>
<evidence type="ECO:0000313" key="2">
    <source>
        <dbReference type="Proteomes" id="UP001161391"/>
    </source>
</evidence>
<sequence>MPLSAMAQDPVYSLTELEEMLRLHPSLEAYGLRADAQRERAEAETALPDPEVTMGLNNFPVFDPSFTEYLPTNKSIGVRQRFPNLSGREAARDEILANAGQLEAARAARLAELRAEMFGQMLILDKVADQIILLDARNAKYDELDEVYLAEVDAGSPSLFRLAEIEGERADLERTRVGLVSERSSAEARLRDLLGTVPDGIDITPELVVWSGQANAFHTVRIAQESVEVADARIDRAEAAFKPDWGAQATYQQRENGTNFDGDDWVSFGVTLSVPLWSGRKQEPRLRAAKTDRSAALTDVHAAARSALSQYEALDAQRKAAQESILVLGDRKRAIAQVMEDRLVVYESGAGGYAPIIDGEIALLTLDYQVRAEQARADIATVRMNGLLVIPLDQTGAQP</sequence>
<reference evidence="1" key="2">
    <citation type="submission" date="2023-01" db="EMBL/GenBank/DDBJ databases">
        <title>Draft genome sequence of Algimonas ampicilliniresistens strain NBRC 108219.</title>
        <authorList>
            <person name="Sun Q."/>
            <person name="Mori K."/>
        </authorList>
    </citation>
    <scope>NUCLEOTIDE SEQUENCE</scope>
    <source>
        <strain evidence="1">NBRC 108219</strain>
    </source>
</reference>
<reference evidence="1" key="1">
    <citation type="journal article" date="2014" name="Int. J. Syst. Evol. Microbiol.">
        <title>Complete genome of a new Firmicutes species belonging to the dominant human colonic microbiota ('Ruminococcus bicirculans') reveals two chromosomes and a selective capacity to utilize plant glucans.</title>
        <authorList>
            <consortium name="NISC Comparative Sequencing Program"/>
            <person name="Wegmann U."/>
            <person name="Louis P."/>
            <person name="Goesmann A."/>
            <person name="Henrissat B."/>
            <person name="Duncan S.H."/>
            <person name="Flint H.J."/>
        </authorList>
    </citation>
    <scope>NUCLEOTIDE SEQUENCE</scope>
    <source>
        <strain evidence="1">NBRC 108219</strain>
    </source>
</reference>
<comment type="caution">
    <text evidence="1">The sequence shown here is derived from an EMBL/GenBank/DDBJ whole genome shotgun (WGS) entry which is preliminary data.</text>
</comment>
<evidence type="ECO:0008006" key="3">
    <source>
        <dbReference type="Google" id="ProtNLM"/>
    </source>
</evidence>